<organism evidence="2 3">
    <name type="scientific">Candidatus Woesebacteria bacterium GW2011_GWA1_41_7</name>
    <dbReference type="NCBI Taxonomy" id="1618556"/>
    <lineage>
        <taxon>Bacteria</taxon>
        <taxon>Candidatus Woeseibacteriota</taxon>
    </lineage>
</organism>
<protein>
    <submittedName>
        <fullName evidence="2">Tellurite resistance protein TehB</fullName>
    </submittedName>
</protein>
<dbReference type="Pfam" id="PF03848">
    <property type="entry name" value="TehB"/>
    <property type="match status" value="1"/>
</dbReference>
<proteinExistence type="predicted"/>
<name>A0A0G0ZT79_9BACT</name>
<comment type="caution">
    <text evidence="2">The sequence shown here is derived from an EMBL/GenBank/DDBJ whole genome shotgun (WGS) entry which is preliminary data.</text>
</comment>
<gene>
    <name evidence="2" type="ORF">UU74_C0047G0002</name>
</gene>
<accession>A0A0G0ZT79</accession>
<dbReference type="Gene3D" id="3.40.50.150">
    <property type="entry name" value="Vaccinia Virus protein VP39"/>
    <property type="match status" value="1"/>
</dbReference>
<dbReference type="InterPro" id="IPR015985">
    <property type="entry name" value="TehB-like_dom"/>
</dbReference>
<dbReference type="EMBL" id="LCBU01000047">
    <property type="protein sequence ID" value="KKS16153.1"/>
    <property type="molecule type" value="Genomic_DNA"/>
</dbReference>
<dbReference type="AlphaFoldDB" id="A0A0G0ZT79"/>
<evidence type="ECO:0000313" key="2">
    <source>
        <dbReference type="EMBL" id="KKS16153.1"/>
    </source>
</evidence>
<evidence type="ECO:0000313" key="3">
    <source>
        <dbReference type="Proteomes" id="UP000033969"/>
    </source>
</evidence>
<dbReference type="SUPFAM" id="SSF53335">
    <property type="entry name" value="S-adenosyl-L-methionine-dependent methyltransferases"/>
    <property type="match status" value="1"/>
</dbReference>
<dbReference type="InterPro" id="IPR029063">
    <property type="entry name" value="SAM-dependent_MTases_sf"/>
</dbReference>
<evidence type="ECO:0000259" key="1">
    <source>
        <dbReference type="Pfam" id="PF03848"/>
    </source>
</evidence>
<reference evidence="2 3" key="1">
    <citation type="journal article" date="2015" name="Nature">
        <title>rRNA introns, odd ribosomes, and small enigmatic genomes across a large radiation of phyla.</title>
        <authorList>
            <person name="Brown C.T."/>
            <person name="Hug L.A."/>
            <person name="Thomas B.C."/>
            <person name="Sharon I."/>
            <person name="Castelle C.J."/>
            <person name="Singh A."/>
            <person name="Wilkins M.J."/>
            <person name="Williams K.H."/>
            <person name="Banfield J.F."/>
        </authorList>
    </citation>
    <scope>NUCLEOTIDE SEQUENCE [LARGE SCALE GENOMIC DNA]</scope>
</reference>
<dbReference type="CDD" id="cd02440">
    <property type="entry name" value="AdoMet_MTases"/>
    <property type="match status" value="1"/>
</dbReference>
<dbReference type="Proteomes" id="UP000033969">
    <property type="component" value="Unassembled WGS sequence"/>
</dbReference>
<sequence>MNRWAKNPRQIIVDNFPLFKPGTVLDLGGSDGANALYLARNGFTVTNVDKDKQAIADCLSTAAKEFLNVDGVVSNLNEYKIQKEYDNIITLFTLHFLSPKAAKGLINQMKSKTNVGGLNLVVAFTNKGEFDVSRGFYFNNDEILDIYDGWEILLYKKEVGATKSGLNQERLHFIARKAHT</sequence>
<feature type="domain" description="Tellurite resistance methyltransferase TehB-like" evidence="1">
    <location>
        <begin position="13"/>
        <end position="162"/>
    </location>
</feature>